<dbReference type="InterPro" id="IPR008977">
    <property type="entry name" value="PHM/PNGase_F_dom_sf"/>
</dbReference>
<dbReference type="InterPro" id="IPR005018">
    <property type="entry name" value="DOMON_domain"/>
</dbReference>
<evidence type="ECO:0000256" key="8">
    <source>
        <dbReference type="ARBA" id="ARBA00023180"/>
    </source>
</evidence>
<keyword evidence="8" id="KW-0325">Glycoprotein</keyword>
<feature type="transmembrane region" description="Helical" evidence="10">
    <location>
        <begin position="877"/>
        <end position="897"/>
    </location>
</feature>
<dbReference type="SMART" id="SM00665">
    <property type="entry name" value="B561"/>
    <property type="match status" value="1"/>
</dbReference>
<dbReference type="InterPro" id="IPR036939">
    <property type="entry name" value="Cu2_ascorb_mOase_N_sf"/>
</dbReference>
<dbReference type="Pfam" id="PF01082">
    <property type="entry name" value="Cu2_monooxygen"/>
    <property type="match status" value="1"/>
</dbReference>
<feature type="signal peptide" evidence="11">
    <location>
        <begin position="1"/>
        <end position="19"/>
    </location>
</feature>
<dbReference type="Proteomes" id="UP000310066">
    <property type="component" value="Unassembled WGS sequence"/>
</dbReference>
<gene>
    <name evidence="13" type="ORF">B0A54_17341</name>
</gene>
<sequence>MLSAHVALAFVGLNAFAIAQNNVTTNNVTLSWVPFNQNQFDNNAALDTNGDVQLYWKVGDEYSTFGIASRSSGYLALGFSQTGAMTGADMAVGYQDQNGSFVFENRNAAGFVTPEVSPDQTNNMHFREGGQKDGVTSFVFDKKNKADCLQAQDDLATDSWQWLIYAFSESNTFAQHSPGNMGKQYLQLGTGNTVSVNTARTVSNTQNFTVTSPMVAIPTDDTTYCYTLHKMPNGTKNFLIGERPTPSSPLLHHLVLYACYGPPDQFMPMLGQEPNCNWQNFSNPCTGFVTEWAPGMSARTFEDGYGKPFGSEYYEYAMLETHYNNPQGIAGQTDAASYTFLWTDQQVGVEIGTLTLGDMQVSGWFLEPGKPIVSHSTICTPECTERWPAEGITAVSVFHHMHYRGRNARVQVIRNGTEIAPLSSLRDFDYGYQFAKSLNNIKLLPGDELITTCDYDTMNDTVPAAGGQASQQEMCFAWVDYYPANTVLGCTQVNPSFGDPTQPNTTVGYCVQSTQENADTYASNAFTASFQALPASGNNCTDNSLAQANGAAIVKTCPETDVCFSLNVPQASVASGSGDIFFQLSAPTTYSWVALAKGTMMSNANMFFMYSSADGKNVTLSPRMTSGHVMPTHNDAAVFSLLEGSGIANGKMTANVQCKNCTSWSSGRMSLQDSGSQWVYAHLSGSPISSDDVNVAISKHDGQGGFQWDLLQATGGPDANPFLGVTNATYSSSGASKQAQTPLVQAHGTLASIAFVAIFPTGAILVRLATIPGLAWIHGGLQIFGYVIFIAAAGCGISIANSYSYLNQPHAIIGLLLLGVLFFMPILGTIHHNIYKKVGSRTVWSYTHIFTGRIGIVLGMINGGLGLQLANASKSYITAYGVCAGLMGAVYISAIIFREVKHGKESSKTLPSAPSDSREPKSPDGDRSGSDTQF</sequence>
<dbReference type="InterPro" id="IPR000323">
    <property type="entry name" value="Cu2_ascorb_mOase_N"/>
</dbReference>
<evidence type="ECO:0000313" key="13">
    <source>
        <dbReference type="EMBL" id="TKA25671.1"/>
    </source>
</evidence>
<dbReference type="OrthoDB" id="19261at2759"/>
<feature type="transmembrane region" description="Helical" evidence="10">
    <location>
        <begin position="843"/>
        <end position="865"/>
    </location>
</feature>
<evidence type="ECO:0000256" key="2">
    <source>
        <dbReference type="ARBA" id="ARBA00022448"/>
    </source>
</evidence>
<evidence type="ECO:0000256" key="7">
    <source>
        <dbReference type="ARBA" id="ARBA00023157"/>
    </source>
</evidence>
<comment type="subcellular location">
    <subcellularLocation>
        <location evidence="1">Membrane</location>
    </subcellularLocation>
</comment>
<evidence type="ECO:0000256" key="11">
    <source>
        <dbReference type="SAM" id="SignalP"/>
    </source>
</evidence>
<evidence type="ECO:0000313" key="14">
    <source>
        <dbReference type="Proteomes" id="UP000310066"/>
    </source>
</evidence>
<feature type="transmembrane region" description="Helical" evidence="10">
    <location>
        <begin position="811"/>
        <end position="831"/>
    </location>
</feature>
<keyword evidence="11" id="KW-0732">Signal</keyword>
<comment type="caution">
    <text evidence="13">The sequence shown here is derived from an EMBL/GenBank/DDBJ whole genome shotgun (WGS) entry which is preliminary data.</text>
</comment>
<keyword evidence="7" id="KW-1015">Disulfide bond</keyword>
<dbReference type="GO" id="GO:0016020">
    <property type="term" value="C:membrane"/>
    <property type="evidence" value="ECO:0007669"/>
    <property type="project" value="UniProtKB-SubCell"/>
</dbReference>
<dbReference type="PANTHER" id="PTHR47797">
    <property type="entry name" value="DEHYDROGENASE, PUTATIVE (AFU_ORTHOLOGUE AFUA_8G05805)-RELATED"/>
    <property type="match status" value="1"/>
</dbReference>
<dbReference type="AlphaFoldDB" id="A0A4U0TTQ7"/>
<dbReference type="Gene3D" id="2.60.120.310">
    <property type="entry name" value="Copper type II, ascorbate-dependent monooxygenase, N-terminal domain"/>
    <property type="match status" value="1"/>
</dbReference>
<dbReference type="CDD" id="cd09631">
    <property type="entry name" value="DOMON_DOH"/>
    <property type="match status" value="1"/>
</dbReference>
<dbReference type="STRING" id="329885.A0A4U0TTQ7"/>
<dbReference type="GO" id="GO:0005507">
    <property type="term" value="F:copper ion binding"/>
    <property type="evidence" value="ECO:0007669"/>
    <property type="project" value="InterPro"/>
</dbReference>
<protein>
    <recommendedName>
        <fullName evidence="12">DOMON domain-containing protein</fullName>
    </recommendedName>
</protein>
<feature type="chain" id="PRO_5020842192" description="DOMON domain-containing protein" evidence="11">
    <location>
        <begin position="20"/>
        <end position="934"/>
    </location>
</feature>
<dbReference type="Gene3D" id="2.60.40.1210">
    <property type="entry name" value="Cellobiose dehydrogenase, cytochrome domain"/>
    <property type="match status" value="1"/>
</dbReference>
<feature type="compositionally biased region" description="Basic and acidic residues" evidence="9">
    <location>
        <begin position="916"/>
        <end position="934"/>
    </location>
</feature>
<feature type="transmembrane region" description="Helical" evidence="10">
    <location>
        <begin position="783"/>
        <end position="805"/>
    </location>
</feature>
<dbReference type="SUPFAM" id="SSF49742">
    <property type="entry name" value="PHM/PNGase F"/>
    <property type="match status" value="2"/>
</dbReference>
<keyword evidence="4" id="KW-0249">Electron transport</keyword>
<dbReference type="GO" id="GO:0016715">
    <property type="term" value="F:oxidoreductase activity, acting on paired donors, with incorporation or reduction of molecular oxygen, reduced ascorbate as one donor, and incorporation of one atom of oxygen"/>
    <property type="evidence" value="ECO:0007669"/>
    <property type="project" value="InterPro"/>
</dbReference>
<dbReference type="InterPro" id="IPR006593">
    <property type="entry name" value="Cyt_b561/ferric_Rdtase_TM"/>
</dbReference>
<dbReference type="InterPro" id="IPR014784">
    <property type="entry name" value="Cu2_ascorb_mOase-like_C"/>
</dbReference>
<dbReference type="CDD" id="cd08760">
    <property type="entry name" value="Cyt_b561_FRRS1_like"/>
    <property type="match status" value="1"/>
</dbReference>
<keyword evidence="6 10" id="KW-0472">Membrane</keyword>
<dbReference type="PANTHER" id="PTHR47797:SF1">
    <property type="entry name" value="CYTOCHROME B561 DOMAIN-CONTAINING PROTEIN-RELATED"/>
    <property type="match status" value="1"/>
</dbReference>
<dbReference type="Pfam" id="PF16010">
    <property type="entry name" value="CDH-cyt"/>
    <property type="match status" value="1"/>
</dbReference>
<dbReference type="PROSITE" id="PS50836">
    <property type="entry name" value="DOMON"/>
    <property type="match status" value="1"/>
</dbReference>
<evidence type="ECO:0000256" key="3">
    <source>
        <dbReference type="ARBA" id="ARBA00022692"/>
    </source>
</evidence>
<evidence type="ECO:0000256" key="1">
    <source>
        <dbReference type="ARBA" id="ARBA00004370"/>
    </source>
</evidence>
<dbReference type="SUPFAM" id="SSF49344">
    <property type="entry name" value="CBD9-like"/>
    <property type="match status" value="2"/>
</dbReference>
<evidence type="ECO:0000256" key="10">
    <source>
        <dbReference type="SAM" id="Phobius"/>
    </source>
</evidence>
<dbReference type="SMART" id="SM00664">
    <property type="entry name" value="DoH"/>
    <property type="match status" value="2"/>
</dbReference>
<feature type="transmembrane region" description="Helical" evidence="10">
    <location>
        <begin position="750"/>
        <end position="771"/>
    </location>
</feature>
<evidence type="ECO:0000259" key="12">
    <source>
        <dbReference type="PROSITE" id="PS50836"/>
    </source>
</evidence>
<dbReference type="Gene3D" id="2.60.120.230">
    <property type="match status" value="1"/>
</dbReference>
<keyword evidence="2" id="KW-0813">Transport</keyword>
<evidence type="ECO:0000256" key="9">
    <source>
        <dbReference type="SAM" id="MobiDB-lite"/>
    </source>
</evidence>
<evidence type="ECO:0000256" key="5">
    <source>
        <dbReference type="ARBA" id="ARBA00022989"/>
    </source>
</evidence>
<dbReference type="InterPro" id="IPR045266">
    <property type="entry name" value="DOH_DOMON"/>
</dbReference>
<proteinExistence type="predicted"/>
<keyword evidence="5 10" id="KW-1133">Transmembrane helix</keyword>
<dbReference type="Pfam" id="PF03351">
    <property type="entry name" value="DOMON"/>
    <property type="match status" value="1"/>
</dbReference>
<name>A0A4U0TTQ7_9PEZI</name>
<dbReference type="InterPro" id="IPR024548">
    <property type="entry name" value="Cu2_monoox_C"/>
</dbReference>
<dbReference type="CDD" id="cd09630">
    <property type="entry name" value="CDH_like_cytochrome"/>
    <property type="match status" value="1"/>
</dbReference>
<dbReference type="InterPro" id="IPR015920">
    <property type="entry name" value="Cellobiose_DH-like_cyt"/>
</dbReference>
<evidence type="ECO:0000256" key="6">
    <source>
        <dbReference type="ARBA" id="ARBA00023136"/>
    </source>
</evidence>
<dbReference type="Pfam" id="PF03712">
    <property type="entry name" value="Cu2_monoox_C"/>
    <property type="match status" value="1"/>
</dbReference>
<accession>A0A4U0TTQ7</accession>
<evidence type="ECO:0000256" key="4">
    <source>
        <dbReference type="ARBA" id="ARBA00022982"/>
    </source>
</evidence>
<organism evidence="13 14">
    <name type="scientific">Friedmanniomyces endolithicus</name>
    <dbReference type="NCBI Taxonomy" id="329885"/>
    <lineage>
        <taxon>Eukaryota</taxon>
        <taxon>Fungi</taxon>
        <taxon>Dikarya</taxon>
        <taxon>Ascomycota</taxon>
        <taxon>Pezizomycotina</taxon>
        <taxon>Dothideomycetes</taxon>
        <taxon>Dothideomycetidae</taxon>
        <taxon>Mycosphaerellales</taxon>
        <taxon>Teratosphaeriaceae</taxon>
        <taxon>Friedmanniomyces</taxon>
    </lineage>
</organism>
<reference evidence="13 14" key="1">
    <citation type="submission" date="2017-03" db="EMBL/GenBank/DDBJ databases">
        <title>Genomes of endolithic fungi from Antarctica.</title>
        <authorList>
            <person name="Coleine C."/>
            <person name="Masonjones S."/>
            <person name="Stajich J.E."/>
        </authorList>
    </citation>
    <scope>NUCLEOTIDE SEQUENCE [LARGE SCALE GENOMIC DNA]</scope>
    <source>
        <strain evidence="13 14">CCFEE 5311</strain>
    </source>
</reference>
<dbReference type="EMBL" id="NAJP01000152">
    <property type="protein sequence ID" value="TKA25671.1"/>
    <property type="molecule type" value="Genomic_DNA"/>
</dbReference>
<feature type="region of interest" description="Disordered" evidence="9">
    <location>
        <begin position="903"/>
        <end position="934"/>
    </location>
</feature>
<keyword evidence="3 10" id="KW-0812">Transmembrane</keyword>
<feature type="domain" description="DOMON" evidence="12">
    <location>
        <begin position="50"/>
        <end position="168"/>
    </location>
</feature>